<dbReference type="AlphaFoldDB" id="A0A9W6XJG7"/>
<comment type="caution">
    <text evidence="1">The sequence shown here is derived from an EMBL/GenBank/DDBJ whole genome shotgun (WGS) entry which is preliminary data.</text>
</comment>
<accession>A0A9W6XJG7</accession>
<keyword evidence="2" id="KW-1185">Reference proteome</keyword>
<sequence>MYYHIRIPEYALASALNRVGDKNEDTASAAAKSGLFAALVEAGDVKVVKASSSVGFGGLCGVTPRTFASRLTRTLQDWK</sequence>
<proteinExistence type="predicted"/>
<protein>
    <submittedName>
        <fullName evidence="1">Unnamed protein product</fullName>
    </submittedName>
</protein>
<dbReference type="OrthoDB" id="783096at2759"/>
<evidence type="ECO:0000313" key="1">
    <source>
        <dbReference type="EMBL" id="GMF39701.1"/>
    </source>
</evidence>
<reference evidence="1" key="1">
    <citation type="submission" date="2023-04" db="EMBL/GenBank/DDBJ databases">
        <title>Phytophthora fragariaefolia NBRC 109709.</title>
        <authorList>
            <person name="Ichikawa N."/>
            <person name="Sato H."/>
            <person name="Tonouchi N."/>
        </authorList>
    </citation>
    <scope>NUCLEOTIDE SEQUENCE</scope>
    <source>
        <strain evidence="1">NBRC 109709</strain>
    </source>
</reference>
<gene>
    <name evidence="1" type="ORF">Pfra01_001189600</name>
</gene>
<organism evidence="1 2">
    <name type="scientific">Phytophthora fragariaefolia</name>
    <dbReference type="NCBI Taxonomy" id="1490495"/>
    <lineage>
        <taxon>Eukaryota</taxon>
        <taxon>Sar</taxon>
        <taxon>Stramenopiles</taxon>
        <taxon>Oomycota</taxon>
        <taxon>Peronosporomycetes</taxon>
        <taxon>Peronosporales</taxon>
        <taxon>Peronosporaceae</taxon>
        <taxon>Phytophthora</taxon>
    </lineage>
</organism>
<dbReference type="Proteomes" id="UP001165121">
    <property type="component" value="Unassembled WGS sequence"/>
</dbReference>
<evidence type="ECO:0000313" key="2">
    <source>
        <dbReference type="Proteomes" id="UP001165121"/>
    </source>
</evidence>
<dbReference type="EMBL" id="BSXT01001182">
    <property type="protein sequence ID" value="GMF39701.1"/>
    <property type="molecule type" value="Genomic_DNA"/>
</dbReference>
<name>A0A9W6XJG7_9STRA</name>